<sequence length="217" mass="23671">MMDVRALQSRLGVAADGMFGPKSRAALIARFTNTAAPAVNSADLISFASRLHCSAKQLAAVAKVESAGGGFDDRGRPKMLFERHLFHRQTGGRWSPSSFSQATGGGYSEDSWGKLLLACAKDPDAAFSSCSWGKFQVLGLHWSKLGYESPFALAVSTVESEAAHYDLLSRYIEAFGLADELRALSSDPEDCRAFARRYNGPAYERFDYHKKLASAMR</sequence>
<evidence type="ECO:0000259" key="1">
    <source>
        <dbReference type="Pfam" id="PF11860"/>
    </source>
</evidence>
<proteinExistence type="predicted"/>
<protein>
    <recommendedName>
        <fullName evidence="1">N-acetylmuramidase domain-containing protein</fullName>
    </recommendedName>
</protein>
<organism evidence="2">
    <name type="scientific">Ochrobactrum sp. PW1</name>
    <dbReference type="NCBI Taxonomy" id="1882222"/>
    <lineage>
        <taxon>Bacteria</taxon>
        <taxon>Pseudomonadati</taxon>
        <taxon>Pseudomonadota</taxon>
        <taxon>Alphaproteobacteria</taxon>
        <taxon>Hyphomicrobiales</taxon>
        <taxon>Brucellaceae</taxon>
        <taxon>Brucella/Ochrobactrum group</taxon>
        <taxon>Ochrobactrum</taxon>
    </lineage>
</organism>
<dbReference type="EMBL" id="LC171369">
    <property type="protein sequence ID" value="BBA74431.1"/>
    <property type="molecule type" value="Genomic_DNA"/>
</dbReference>
<reference evidence="2" key="1">
    <citation type="submission" date="2016-07" db="EMBL/GenBank/DDBJ databases">
        <title>Genomics reveals synergistic degradation of pyrene by five bacteria in a mangrove sediment-derived bacterial consortium.</title>
        <authorList>
            <person name="Wanapaisan P."/>
            <person name="Vejarano F."/>
            <person name="Chakraborty J."/>
            <person name="Shintani M."/>
            <person name="Muangchinda C."/>
            <person name="Laothamteep N."/>
            <person name="Suzuki-Minakuchi C."/>
            <person name="Inoue K."/>
            <person name="Nojiri H."/>
            <person name="Pinyakong O."/>
        </authorList>
    </citation>
    <scope>NUCLEOTIDE SEQUENCE</scope>
    <source>
        <strain evidence="2">PW1</strain>
    </source>
</reference>
<evidence type="ECO:0000313" key="2">
    <source>
        <dbReference type="EMBL" id="BBA74431.1"/>
    </source>
</evidence>
<dbReference type="Pfam" id="PF11860">
    <property type="entry name" value="Muramidase"/>
    <property type="match status" value="1"/>
</dbReference>
<accession>A0A292GT42</accession>
<name>A0A292GT42_9HYPH</name>
<feature type="domain" description="N-acetylmuramidase" evidence="1">
    <location>
        <begin position="56"/>
        <end position="216"/>
    </location>
</feature>
<dbReference type="InterPro" id="IPR024408">
    <property type="entry name" value="Muramidase"/>
</dbReference>
<dbReference type="AlphaFoldDB" id="A0A292GT42"/>